<dbReference type="Proteomes" id="UP000298493">
    <property type="component" value="Unassembled WGS sequence"/>
</dbReference>
<dbReference type="Pfam" id="PF12537">
    <property type="entry name" value="GPHR_N"/>
    <property type="match status" value="1"/>
</dbReference>
<keyword evidence="9" id="KW-1185">Reference proteome</keyword>
<dbReference type="PANTHER" id="PTHR15948">
    <property type="entry name" value="G-PROTEIN COUPLED RECEPTOR 89-RELATED"/>
    <property type="match status" value="1"/>
</dbReference>
<evidence type="ECO:0000256" key="2">
    <source>
        <dbReference type="ARBA" id="ARBA00022692"/>
    </source>
</evidence>
<evidence type="ECO:0000256" key="5">
    <source>
        <dbReference type="SAM" id="Phobius"/>
    </source>
</evidence>
<comment type="subcellular location">
    <subcellularLocation>
        <location evidence="1">Membrane</location>
        <topology evidence="1">Multi-pass membrane protein</topology>
    </subcellularLocation>
</comment>
<dbReference type="AlphaFoldDB" id="A0A4Z1PR61"/>
<gene>
    <name evidence="8" type="ORF">E6O75_ATG04339</name>
</gene>
<feature type="transmembrane region" description="Helical" evidence="5">
    <location>
        <begin position="220"/>
        <end position="241"/>
    </location>
</feature>
<keyword evidence="2 5" id="KW-0812">Transmembrane</keyword>
<feature type="transmembrane region" description="Helical" evidence="5">
    <location>
        <begin position="95"/>
        <end position="115"/>
    </location>
</feature>
<keyword evidence="4 5" id="KW-0472">Membrane</keyword>
<reference evidence="8 9" key="1">
    <citation type="submission" date="2019-04" db="EMBL/GenBank/DDBJ databases">
        <title>High contiguity whole genome sequence and gene annotation resource for two Venturia nashicola isolates.</title>
        <authorList>
            <person name="Prokchorchik M."/>
            <person name="Won K."/>
            <person name="Lee Y."/>
            <person name="Choi E.D."/>
            <person name="Segonzac C."/>
            <person name="Sohn K.H."/>
        </authorList>
    </citation>
    <scope>NUCLEOTIDE SEQUENCE [LARGE SCALE GENOMIC DNA]</scope>
    <source>
        <strain evidence="8 9">PRI2</strain>
    </source>
</reference>
<dbReference type="STRING" id="86259.A0A4Z1PR61"/>
<feature type="domain" description="Abscisic acid G-protein coupled receptor-like" evidence="6">
    <location>
        <begin position="344"/>
        <end position="524"/>
    </location>
</feature>
<organism evidence="8 9">
    <name type="scientific">Venturia nashicola</name>
    <dbReference type="NCBI Taxonomy" id="86259"/>
    <lineage>
        <taxon>Eukaryota</taxon>
        <taxon>Fungi</taxon>
        <taxon>Dikarya</taxon>
        <taxon>Ascomycota</taxon>
        <taxon>Pezizomycotina</taxon>
        <taxon>Dothideomycetes</taxon>
        <taxon>Pleosporomycetidae</taxon>
        <taxon>Venturiales</taxon>
        <taxon>Venturiaceae</taxon>
        <taxon>Venturia</taxon>
    </lineage>
</organism>
<keyword evidence="3 5" id="KW-1133">Transmembrane helix</keyword>
<evidence type="ECO:0000256" key="4">
    <source>
        <dbReference type="ARBA" id="ARBA00023136"/>
    </source>
</evidence>
<feature type="transmembrane region" description="Helical" evidence="5">
    <location>
        <begin position="347"/>
        <end position="367"/>
    </location>
</feature>
<feature type="transmembrane region" description="Helical" evidence="5">
    <location>
        <begin position="172"/>
        <end position="200"/>
    </location>
</feature>
<proteinExistence type="predicted"/>
<evidence type="ECO:0000256" key="3">
    <source>
        <dbReference type="ARBA" id="ARBA00022989"/>
    </source>
</evidence>
<dbReference type="InterPro" id="IPR022535">
    <property type="entry name" value="Golgi_pH-regulator_cons_dom"/>
</dbReference>
<evidence type="ECO:0000259" key="6">
    <source>
        <dbReference type="Pfam" id="PF12430"/>
    </source>
</evidence>
<comment type="caution">
    <text evidence="8">The sequence shown here is derived from an EMBL/GenBank/DDBJ whole genome shotgun (WGS) entry which is preliminary data.</text>
</comment>
<feature type="transmembrane region" description="Helical" evidence="5">
    <location>
        <begin position="416"/>
        <end position="439"/>
    </location>
</feature>
<evidence type="ECO:0000313" key="8">
    <source>
        <dbReference type="EMBL" id="TID25134.1"/>
    </source>
</evidence>
<evidence type="ECO:0000256" key="1">
    <source>
        <dbReference type="ARBA" id="ARBA00004141"/>
    </source>
</evidence>
<feature type="transmembrane region" description="Helical" evidence="5">
    <location>
        <begin position="130"/>
        <end position="151"/>
    </location>
</feature>
<dbReference type="PANTHER" id="PTHR15948:SF0">
    <property type="entry name" value="GOLGI PH REGULATOR A-RELATED"/>
    <property type="match status" value="1"/>
</dbReference>
<dbReference type="Pfam" id="PF12430">
    <property type="entry name" value="ABA_GPCR"/>
    <property type="match status" value="1"/>
</dbReference>
<dbReference type="InterPro" id="IPR015672">
    <property type="entry name" value="GPHR/GTG"/>
</dbReference>
<feature type="transmembrane region" description="Helical" evidence="5">
    <location>
        <begin position="446"/>
        <end position="469"/>
    </location>
</feature>
<sequence length="547" mass="59682">MLPMDDDCDECLPEYLRHPSRTAALLSSLPFILTFALVSTAVLRKLYPVLSGAVNAKSDGPHDAGLPVHNFDSKPASSRRNCDSKLVGNLSVKRVAQLVFATTIALSTVLVELILCEVSNTLNPTARRLALNVTLPTLLFLLIIAAPALQLRSAITSTGLSFHGTGKGRIRVAWVFEILGLAAWLLAFWYMGHGLLTVYLREDYQSKQLHSFSEGCLERVGIIGISLMASLAGFAAISALWQTFGVKDKPIMEAVIARKQIGLESVEEMLSAKRSRLRALERKQSISGTQTGIMSKVIGTIRGNGESQERMTLGLEISGLETMRMSLNNSLYSLRSRRAAQISAHTFFGRLVTTFNYGFAVYCAFRLGNTTLNILRRSIFSSSSLSHSTDPVTHLLALIARLWDPTLNQALWSRQISFLLSGAMLLLSFNSALQTFLLLSRAFPSLLSAAFGGANFALIVSQVCASYVISSALLLRSNLPREVRGVISDALGAPLETGKVDAWFEAWFLGAALLTGLGIWVGRKLGSGEWDDDATTEAEEMEMDKRN</sequence>
<evidence type="ECO:0000259" key="7">
    <source>
        <dbReference type="Pfam" id="PF12537"/>
    </source>
</evidence>
<dbReference type="EMBL" id="SNSC02000004">
    <property type="protein sequence ID" value="TID25134.1"/>
    <property type="molecule type" value="Genomic_DNA"/>
</dbReference>
<name>A0A4Z1PR61_9PEZI</name>
<feature type="transmembrane region" description="Helical" evidence="5">
    <location>
        <begin position="23"/>
        <end position="43"/>
    </location>
</feature>
<feature type="domain" description="Golgi pH regulator conserved" evidence="7">
    <location>
        <begin position="211"/>
        <end position="277"/>
    </location>
</feature>
<dbReference type="InterPro" id="IPR025969">
    <property type="entry name" value="ABA_GPCR_dom"/>
</dbReference>
<dbReference type="GO" id="GO:0016020">
    <property type="term" value="C:membrane"/>
    <property type="evidence" value="ECO:0007669"/>
    <property type="project" value="UniProtKB-SubCell"/>
</dbReference>
<accession>A0A4Z1PR61</accession>
<protein>
    <submittedName>
        <fullName evidence="8">ABA-GPCR multi-domain protein</fullName>
    </submittedName>
</protein>
<evidence type="ECO:0000313" key="9">
    <source>
        <dbReference type="Proteomes" id="UP000298493"/>
    </source>
</evidence>